<organism evidence="14">
    <name type="scientific">Dissoconium aciculare CBS 342.82</name>
    <dbReference type="NCBI Taxonomy" id="1314786"/>
    <lineage>
        <taxon>Eukaryota</taxon>
        <taxon>Fungi</taxon>
        <taxon>Dikarya</taxon>
        <taxon>Ascomycota</taxon>
        <taxon>Pezizomycotina</taxon>
        <taxon>Dothideomycetes</taxon>
        <taxon>Dothideomycetidae</taxon>
        <taxon>Mycosphaerellales</taxon>
        <taxon>Dissoconiaceae</taxon>
        <taxon>Dissoconium</taxon>
    </lineage>
</organism>
<keyword evidence="9" id="KW-0326">Glycosidase</keyword>
<comment type="subcellular location">
    <subcellularLocation>
        <location evidence="2">Endomembrane system</location>
    </subcellularLocation>
</comment>
<evidence type="ECO:0000313" key="13">
    <source>
        <dbReference type="Proteomes" id="UP000504637"/>
    </source>
</evidence>
<evidence type="ECO:0000256" key="5">
    <source>
        <dbReference type="ARBA" id="ARBA00022729"/>
    </source>
</evidence>
<reference evidence="14" key="1">
    <citation type="submission" date="2020-01" db="EMBL/GenBank/DDBJ databases">
        <authorList>
            <consortium name="DOE Joint Genome Institute"/>
            <person name="Haridas S."/>
            <person name="Albert R."/>
            <person name="Binder M."/>
            <person name="Bloem J."/>
            <person name="Labutti K."/>
            <person name="Salamov A."/>
            <person name="Andreopoulos B."/>
            <person name="Baker S.E."/>
            <person name="Barry K."/>
            <person name="Bills G."/>
            <person name="Bluhm B.H."/>
            <person name="Cannon C."/>
            <person name="Castanera R."/>
            <person name="Culley D.E."/>
            <person name="Daum C."/>
            <person name="Ezra D."/>
            <person name="Gonzalez J.B."/>
            <person name="Henrissat B."/>
            <person name="Kuo A."/>
            <person name="Liang C."/>
            <person name="Lipzen A."/>
            <person name="Lutzoni F."/>
            <person name="Magnuson J."/>
            <person name="Mondo S."/>
            <person name="Nolan M."/>
            <person name="Ohm R."/>
            <person name="Pangilinan J."/>
            <person name="Park H.-J."/>
            <person name="Ramirez L."/>
            <person name="Alfaro M."/>
            <person name="Sun H."/>
            <person name="Tritt A."/>
            <person name="Yoshinaga Y."/>
            <person name="Zwiers L.-H."/>
            <person name="Turgeon B.G."/>
            <person name="Goodwin S.B."/>
            <person name="Spatafora J.W."/>
            <person name="Crous P.W."/>
            <person name="Grigoriev I.V."/>
        </authorList>
    </citation>
    <scope>NUCLEOTIDE SEQUENCE</scope>
    <source>
        <strain evidence="14">CBS 342.82</strain>
    </source>
</reference>
<evidence type="ECO:0000313" key="14">
    <source>
        <dbReference type="RefSeq" id="XP_033459393.1"/>
    </source>
</evidence>
<dbReference type="InterPro" id="IPR008928">
    <property type="entry name" value="6-hairpin_glycosidase_sf"/>
</dbReference>
<dbReference type="AlphaFoldDB" id="A0A6J3M669"/>
<feature type="compositionally biased region" description="Low complexity" evidence="10">
    <location>
        <begin position="444"/>
        <end position="473"/>
    </location>
</feature>
<protein>
    <recommendedName>
        <fullName evidence="4">mannan endo-1,6-alpha-mannosidase</fullName>
        <ecNumber evidence="4">3.2.1.101</ecNumber>
    </recommendedName>
</protein>
<feature type="transmembrane region" description="Helical" evidence="11">
    <location>
        <begin position="506"/>
        <end position="526"/>
    </location>
</feature>
<evidence type="ECO:0000256" key="9">
    <source>
        <dbReference type="ARBA" id="ARBA00023295"/>
    </source>
</evidence>
<comment type="catalytic activity">
    <reaction evidence="1">
        <text>Random hydrolysis of (1-&gt;6)-alpha-D-mannosidic linkages in unbranched (1-&gt;6)-mannans.</text>
        <dbReference type="EC" id="3.2.1.101"/>
    </reaction>
</comment>
<evidence type="ECO:0000256" key="8">
    <source>
        <dbReference type="ARBA" id="ARBA00023180"/>
    </source>
</evidence>
<gene>
    <name evidence="14" type="ORF">K489DRAFT_320175</name>
</gene>
<evidence type="ECO:0000256" key="3">
    <source>
        <dbReference type="ARBA" id="ARBA00009699"/>
    </source>
</evidence>
<reference evidence="14" key="3">
    <citation type="submission" date="2025-08" db="UniProtKB">
        <authorList>
            <consortium name="RefSeq"/>
        </authorList>
    </citation>
    <scope>IDENTIFICATION</scope>
    <source>
        <strain evidence="14">CBS 342.82</strain>
    </source>
</reference>
<dbReference type="GO" id="GO:0016052">
    <property type="term" value="P:carbohydrate catabolic process"/>
    <property type="evidence" value="ECO:0007669"/>
    <property type="project" value="InterPro"/>
</dbReference>
<dbReference type="EC" id="3.2.1.101" evidence="4"/>
<dbReference type="RefSeq" id="XP_033459393.1">
    <property type="nucleotide sequence ID" value="XM_033601439.1"/>
</dbReference>
<dbReference type="FunFam" id="1.50.10.20:FF:000006">
    <property type="entry name" value="Mannan endo-1,6-alpha-mannosidase"/>
    <property type="match status" value="1"/>
</dbReference>
<evidence type="ECO:0000256" key="6">
    <source>
        <dbReference type="ARBA" id="ARBA00022801"/>
    </source>
</evidence>
<evidence type="ECO:0000256" key="12">
    <source>
        <dbReference type="SAM" id="SignalP"/>
    </source>
</evidence>
<evidence type="ECO:0000256" key="4">
    <source>
        <dbReference type="ARBA" id="ARBA00012350"/>
    </source>
</evidence>
<dbReference type="OrthoDB" id="4187847at2759"/>
<dbReference type="GO" id="GO:0009272">
    <property type="term" value="P:fungal-type cell wall biogenesis"/>
    <property type="evidence" value="ECO:0007669"/>
    <property type="project" value="TreeGrafter"/>
</dbReference>
<dbReference type="PANTHER" id="PTHR12145">
    <property type="entry name" value="MANNAN ENDO-1,6-ALPHA-MANNOSIDASE DCW1"/>
    <property type="match status" value="1"/>
</dbReference>
<keyword evidence="11" id="KW-1133">Transmembrane helix</keyword>
<dbReference type="GeneID" id="54359239"/>
<sequence length="527" mass="57023">MTFTSSLITAVLVSASLPLAACLQLDINNDASVKTASADLAFGLMSWYHNNATGMAPTAVGVFPEPLYWWEAGAVWGAMIDNWAYTGDRSYIPTITQGLLAQTGPDNNFMPPAYFSSLGNDDQAFWALASLSALEYDFPIPEGKASTIWLDLSRAVFNSMVPRWDTTSCNGGLRWQIFPANAGYDYKNTISNAGFFQIAARLARYTGDTTYVNWAEKAWDWMINIGLISTPDYFVFDGTDPKINCSAIEHTAWSYNPAMLLYGTANMYNLTNGSPVWADRTTGLLTYIEKFFFSPYQNATNIMFEFACEPTGVCNNDQVSFKAYLARWMAKSAILMPTISDKVNRLLAASAVAAARSCSGGDNKQTCGQKWYTGGYDGAYGVGQQLSALETVQSLLLLANPQAPLREARVVVNNPTTTSTPPSTPIVPATLPPPSTSILPATTSPLPHSTISTSTTPVPQTPTLRPSTSSTTSIQRALPTQPAVASPGINGSSRITAHDTRLMTSWKFLITIILAFVFVDGGCGILQ</sequence>
<keyword evidence="13" id="KW-1185">Reference proteome</keyword>
<evidence type="ECO:0000256" key="2">
    <source>
        <dbReference type="ARBA" id="ARBA00004308"/>
    </source>
</evidence>
<feature type="signal peptide" evidence="12">
    <location>
        <begin position="1"/>
        <end position="22"/>
    </location>
</feature>
<evidence type="ECO:0000256" key="7">
    <source>
        <dbReference type="ARBA" id="ARBA00023136"/>
    </source>
</evidence>
<proteinExistence type="inferred from homology"/>
<dbReference type="GO" id="GO:0012505">
    <property type="term" value="C:endomembrane system"/>
    <property type="evidence" value="ECO:0007669"/>
    <property type="project" value="UniProtKB-SubCell"/>
</dbReference>
<dbReference type="GO" id="GO:0008496">
    <property type="term" value="F:mannan endo-1,6-alpha-mannosidase activity"/>
    <property type="evidence" value="ECO:0007669"/>
    <property type="project" value="UniProtKB-EC"/>
</dbReference>
<keyword evidence="7 11" id="KW-0472">Membrane</keyword>
<feature type="region of interest" description="Disordered" evidence="10">
    <location>
        <begin position="444"/>
        <end position="490"/>
    </location>
</feature>
<dbReference type="PANTHER" id="PTHR12145:SF36">
    <property type="entry name" value="MANNAN ENDO-1,6-ALPHA-MANNOSIDASE DCW1"/>
    <property type="match status" value="1"/>
</dbReference>
<keyword evidence="8" id="KW-0325">Glycoprotein</keyword>
<evidence type="ECO:0000256" key="1">
    <source>
        <dbReference type="ARBA" id="ARBA00001452"/>
    </source>
</evidence>
<comment type="similarity">
    <text evidence="3">Belongs to the glycosyl hydrolase 76 family.</text>
</comment>
<name>A0A6J3M669_9PEZI</name>
<dbReference type="SUPFAM" id="SSF48208">
    <property type="entry name" value="Six-hairpin glycosidases"/>
    <property type="match status" value="1"/>
</dbReference>
<reference evidence="14" key="2">
    <citation type="submission" date="2020-04" db="EMBL/GenBank/DDBJ databases">
        <authorList>
            <consortium name="NCBI Genome Project"/>
        </authorList>
    </citation>
    <scope>NUCLEOTIDE SEQUENCE</scope>
    <source>
        <strain evidence="14">CBS 342.82</strain>
    </source>
</reference>
<feature type="chain" id="PRO_5026823973" description="mannan endo-1,6-alpha-mannosidase" evidence="12">
    <location>
        <begin position="23"/>
        <end position="527"/>
    </location>
</feature>
<dbReference type="InterPro" id="IPR014480">
    <property type="entry name" value="Mannan-1_6-alpha_mannosidase"/>
</dbReference>
<evidence type="ECO:0000256" key="11">
    <source>
        <dbReference type="SAM" id="Phobius"/>
    </source>
</evidence>
<keyword evidence="5 12" id="KW-0732">Signal</keyword>
<dbReference type="Proteomes" id="UP000504637">
    <property type="component" value="Unplaced"/>
</dbReference>
<dbReference type="Gene3D" id="1.50.10.20">
    <property type="match status" value="1"/>
</dbReference>
<dbReference type="Pfam" id="PF03663">
    <property type="entry name" value="Glyco_hydro_76"/>
    <property type="match status" value="1"/>
</dbReference>
<keyword evidence="11" id="KW-0812">Transmembrane</keyword>
<dbReference type="InterPro" id="IPR005198">
    <property type="entry name" value="Glyco_hydro_76"/>
</dbReference>
<accession>A0A6J3M669</accession>
<evidence type="ECO:0000256" key="10">
    <source>
        <dbReference type="SAM" id="MobiDB-lite"/>
    </source>
</evidence>
<keyword evidence="6 14" id="KW-0378">Hydrolase</keyword>